<dbReference type="EMBL" id="VVYP01000015">
    <property type="protein sequence ID" value="KAA5462771.1"/>
    <property type="molecule type" value="Genomic_DNA"/>
</dbReference>
<organism evidence="5 6">
    <name type="scientific">Bacteroides caccae</name>
    <dbReference type="NCBI Taxonomy" id="47678"/>
    <lineage>
        <taxon>Bacteria</taxon>
        <taxon>Pseudomonadati</taxon>
        <taxon>Bacteroidota</taxon>
        <taxon>Bacteroidia</taxon>
        <taxon>Bacteroidales</taxon>
        <taxon>Bacteroidaceae</taxon>
        <taxon>Bacteroides</taxon>
    </lineage>
</organism>
<feature type="modified residue" description="3-oxoalanine (Ser)" evidence="1">
    <location>
        <position position="75"/>
    </location>
</feature>
<dbReference type="Proteomes" id="UP000475905">
    <property type="component" value="Unassembled WGS sequence"/>
</dbReference>
<evidence type="ECO:0000313" key="5">
    <source>
        <dbReference type="EMBL" id="RGR73894.1"/>
    </source>
</evidence>
<dbReference type="PROSITE" id="PS51257">
    <property type="entry name" value="PROKAR_LIPOPROTEIN"/>
    <property type="match status" value="1"/>
</dbReference>
<dbReference type="Pfam" id="PF00884">
    <property type="entry name" value="Sulfatase"/>
    <property type="match status" value="2"/>
</dbReference>
<protein>
    <submittedName>
        <fullName evidence="3">Sulfatase-like hydrolase/transferase</fullName>
    </submittedName>
</protein>
<proteinExistence type="predicted"/>
<evidence type="ECO:0000313" key="6">
    <source>
        <dbReference type="Proteomes" id="UP000284205"/>
    </source>
</evidence>
<feature type="domain" description="Sulfatase N-terminal" evidence="2">
    <location>
        <begin position="26"/>
        <end position="171"/>
    </location>
</feature>
<gene>
    <name evidence="5" type="ORF">DWY26_03900</name>
    <name evidence="4" type="ORF">F2Y35_12130</name>
    <name evidence="3" type="ORF">F2Y36_12820</name>
</gene>
<dbReference type="EMBL" id="VVYF01000011">
    <property type="protein sequence ID" value="KAA5491297.1"/>
    <property type="molecule type" value="Genomic_DNA"/>
</dbReference>
<name>A0A412G0E3_9BACE</name>
<evidence type="ECO:0000259" key="2">
    <source>
        <dbReference type="Pfam" id="PF00884"/>
    </source>
</evidence>
<dbReference type="Proteomes" id="UP000491168">
    <property type="component" value="Unassembled WGS sequence"/>
</dbReference>
<evidence type="ECO:0000313" key="3">
    <source>
        <dbReference type="EMBL" id="KAA5462771.1"/>
    </source>
</evidence>
<dbReference type="RefSeq" id="WP_147340865.1">
    <property type="nucleotide sequence ID" value="NZ_CAXSJX010000012.1"/>
</dbReference>
<evidence type="ECO:0000313" key="8">
    <source>
        <dbReference type="Proteomes" id="UP000491168"/>
    </source>
</evidence>
<reference evidence="5 6" key="1">
    <citation type="submission" date="2018-08" db="EMBL/GenBank/DDBJ databases">
        <title>A genome reference for cultivated species of the human gut microbiota.</title>
        <authorList>
            <person name="Zou Y."/>
            <person name="Xue W."/>
            <person name="Luo G."/>
        </authorList>
    </citation>
    <scope>NUCLEOTIDE SEQUENCE [LARGE SCALE GENOMIC DNA]</scope>
    <source>
        <strain evidence="5 6">AF24-29LB</strain>
    </source>
</reference>
<dbReference type="Gene3D" id="3.40.720.10">
    <property type="entry name" value="Alkaline Phosphatase, subunit A"/>
    <property type="match status" value="2"/>
</dbReference>
<accession>A0A412G0E3</accession>
<dbReference type="PANTHER" id="PTHR43751">
    <property type="entry name" value="SULFATASE"/>
    <property type="match status" value="1"/>
</dbReference>
<dbReference type="GO" id="GO:0016740">
    <property type="term" value="F:transferase activity"/>
    <property type="evidence" value="ECO:0007669"/>
    <property type="project" value="UniProtKB-KW"/>
</dbReference>
<feature type="domain" description="Sulfatase N-terminal" evidence="2">
    <location>
        <begin position="181"/>
        <end position="254"/>
    </location>
</feature>
<keyword evidence="3" id="KW-0808">Transferase</keyword>
<comment type="PTM">
    <text evidence="1">The conversion to 3-oxoalanine (also known as C-formylglycine, FGly), of a serine or cysteine residue in prokaryotes and of a cysteine residue in eukaryotes, is critical for catalytic activity.</text>
</comment>
<dbReference type="InterPro" id="IPR017850">
    <property type="entry name" value="Alkaline_phosphatase_core_sf"/>
</dbReference>
<keyword evidence="3" id="KW-0378">Hydrolase</keyword>
<evidence type="ECO:0000313" key="7">
    <source>
        <dbReference type="Proteomes" id="UP000475905"/>
    </source>
</evidence>
<dbReference type="EMBL" id="QRUO01000002">
    <property type="protein sequence ID" value="RGR73894.1"/>
    <property type="molecule type" value="Genomic_DNA"/>
</dbReference>
<dbReference type="GO" id="GO:0016787">
    <property type="term" value="F:hydrolase activity"/>
    <property type="evidence" value="ECO:0007669"/>
    <property type="project" value="UniProtKB-KW"/>
</dbReference>
<comment type="caution">
    <text evidence="5">The sequence shown here is derived from an EMBL/GenBank/DDBJ whole genome shotgun (WGS) entry which is preliminary data.</text>
</comment>
<dbReference type="SUPFAM" id="SSF53649">
    <property type="entry name" value="Alkaline phosphatase-like"/>
    <property type="match status" value="1"/>
</dbReference>
<dbReference type="InterPro" id="IPR000917">
    <property type="entry name" value="Sulfatase_N"/>
</dbReference>
<evidence type="ECO:0000256" key="1">
    <source>
        <dbReference type="PIRSR" id="PIRSR600917-52"/>
    </source>
</evidence>
<reference evidence="7 8" key="2">
    <citation type="journal article" date="2019" name="Nat. Med.">
        <title>A library of human gut bacterial isolates paired with longitudinal multiomics data enables mechanistic microbiome research.</title>
        <authorList>
            <person name="Poyet M."/>
            <person name="Groussin M."/>
            <person name="Gibbons S.M."/>
            <person name="Avila-Pacheco J."/>
            <person name="Jiang X."/>
            <person name="Kearney S.M."/>
            <person name="Perrotta A.R."/>
            <person name="Berdy B."/>
            <person name="Zhao S."/>
            <person name="Lieberman T.D."/>
            <person name="Swanson P.K."/>
            <person name="Smith M."/>
            <person name="Roesemann S."/>
            <person name="Alexander J.E."/>
            <person name="Rich S.A."/>
            <person name="Livny J."/>
            <person name="Vlamakis H."/>
            <person name="Clish C."/>
            <person name="Bullock K."/>
            <person name="Deik A."/>
            <person name="Scott J."/>
            <person name="Pierce K.A."/>
            <person name="Xavier R.J."/>
            <person name="Alm E.J."/>
        </authorList>
    </citation>
    <scope>NUCLEOTIDE SEQUENCE [LARGE SCALE GENOMIC DNA]</scope>
    <source>
        <strain evidence="4 8">BIOML-A21</strain>
        <strain evidence="3 7">BIOML-A31</strain>
    </source>
</reference>
<dbReference type="AlphaFoldDB" id="A0A412G0E3"/>
<dbReference type="PANTHER" id="PTHR43751:SF3">
    <property type="entry name" value="SULFATASE N-TERMINAL DOMAIN-CONTAINING PROTEIN"/>
    <property type="match status" value="1"/>
</dbReference>
<sequence>MKNVYLLVYIIMFVGCTSSSDNVVKPNLLVIMADSLSYIDIGVYGQESVSATPNIDRLAQEGVCFTNGYSISSNSASGQYALMTGRCPWKETGGEEMITLPEMMKKVGYKTAAIGTWHSKVEQIPGETARRMGFGYSGSEADIGLSDYSIYEAVDFISRQKKEPFFLYYGLGGETVSSIHEEIDKYIGKLLSCLSDREMLDNTLIVFSSYRSSVDENNHVPFFVYWKGKISPVVSDALVSPLDLIASLGKLVGVSMPEGLDSHEYVNAFMGKSLEARDELVLEVQGEIRKVYANRNDRS</sequence>
<dbReference type="Proteomes" id="UP000284205">
    <property type="component" value="Unassembled WGS sequence"/>
</dbReference>
<dbReference type="InterPro" id="IPR052701">
    <property type="entry name" value="GAG_Ulvan_Degrading_Sulfatases"/>
</dbReference>
<evidence type="ECO:0000313" key="4">
    <source>
        <dbReference type="EMBL" id="KAA5491297.1"/>
    </source>
</evidence>